<dbReference type="InterPro" id="IPR026444">
    <property type="entry name" value="Secre_tail"/>
</dbReference>
<dbReference type="AlphaFoldDB" id="A0A6N4SPS6"/>
<dbReference type="NCBIfam" id="TIGR04183">
    <property type="entry name" value="Por_Secre_tail"/>
    <property type="match status" value="1"/>
</dbReference>
<evidence type="ECO:0008006" key="10">
    <source>
        <dbReference type="Google" id="ProtNLM"/>
    </source>
</evidence>
<dbReference type="SUPFAM" id="SSF46626">
    <property type="entry name" value="Cytochrome c"/>
    <property type="match status" value="2"/>
</dbReference>
<dbReference type="SUPFAM" id="SSF49299">
    <property type="entry name" value="PKD domain"/>
    <property type="match status" value="1"/>
</dbReference>
<evidence type="ECO:0000256" key="1">
    <source>
        <dbReference type="ARBA" id="ARBA00022617"/>
    </source>
</evidence>
<keyword evidence="5" id="KW-1133">Transmembrane helix</keyword>
<dbReference type="PANTHER" id="PTHR47197">
    <property type="entry name" value="PROTEIN NIRF"/>
    <property type="match status" value="1"/>
</dbReference>
<accession>A0A6N4SPS6</accession>
<organism evidence="8 9">
    <name type="scientific">Cytophaga hutchinsonii (strain ATCC 33406 / DSM 1761 / CIP 103989 / NBRC 15051 / NCIMB 9469 / D465)</name>
    <dbReference type="NCBI Taxonomy" id="269798"/>
    <lineage>
        <taxon>Bacteria</taxon>
        <taxon>Pseudomonadati</taxon>
        <taxon>Bacteroidota</taxon>
        <taxon>Cytophagia</taxon>
        <taxon>Cytophagales</taxon>
        <taxon>Cytophagaceae</taxon>
        <taxon>Cytophaga</taxon>
    </lineage>
</organism>
<reference evidence="8 9" key="1">
    <citation type="journal article" date="2007" name="Appl. Environ. Microbiol.">
        <title>Genome sequence of the cellulolytic gliding bacterium Cytophaga hutchinsonii.</title>
        <authorList>
            <person name="Xie G."/>
            <person name="Bruce D.C."/>
            <person name="Challacombe J.F."/>
            <person name="Chertkov O."/>
            <person name="Detter J.C."/>
            <person name="Gilna P."/>
            <person name="Han C.S."/>
            <person name="Lucas S."/>
            <person name="Misra M."/>
            <person name="Myers G.L."/>
            <person name="Richardson P."/>
            <person name="Tapia R."/>
            <person name="Thayer N."/>
            <person name="Thompson L.S."/>
            <person name="Brettin T.S."/>
            <person name="Henrissat B."/>
            <person name="Wilson D.B."/>
            <person name="McBride M.J."/>
        </authorList>
    </citation>
    <scope>NUCLEOTIDE SEQUENCE [LARGE SCALE GENOMIC DNA]</scope>
    <source>
        <strain evidence="9">ATCC 33406 / DSM 1761 / CIP 103989 / NBRC 15051 / NCIMB 9469 / D465</strain>
    </source>
</reference>
<dbReference type="Proteomes" id="UP000001822">
    <property type="component" value="Chromosome"/>
</dbReference>
<feature type="domain" description="PKD" evidence="6">
    <location>
        <begin position="70"/>
        <end position="99"/>
    </location>
</feature>
<evidence type="ECO:0000256" key="5">
    <source>
        <dbReference type="SAM" id="Phobius"/>
    </source>
</evidence>
<dbReference type="SUPFAM" id="SSF51004">
    <property type="entry name" value="C-terminal (heme d1) domain of cytochrome cd1-nitrite reductase"/>
    <property type="match status" value="1"/>
</dbReference>
<dbReference type="InterPro" id="IPR009056">
    <property type="entry name" value="Cyt_c-like_dom"/>
</dbReference>
<sequence length="827" mass="90705">MIIPVRRFTPNAYIMRILVSIIVFLCIGWIGRVTELEENFITQNKPVEVGTFVTFTINIPDGSEIPYVAWDFGDGSGLGRYRKSLSVSYTFTEPGVYQVYARIQGEDFPLTVIQTVYKPTQKPAPAHSSTIVIDTVHQKVWAVNTDNNSVAYIDALNNTLLSEIPVGKQPRTVALDKDGNAWVANEEDASISVIAAATGQVLQTIILPYASRPYGICFDPQKDFCYVTLQGTGELVKIEAIGREIVESVHVGRSPRGIAVTSDGSQMLVTQFISPEENGLVRLIDTKTMHVQQEIVLAFDVTPDFEDRGRGVPNFLSSITITPDGTEAWVPSKKDNTARGMFRDGLALEFDNTVRTIVSRIDLSTMTENSQMRTDINDADMACAVEFSPYGNIAFVALQGVNKITMIDVASNSRLGLLDSTGLAPQGLVINADGSRLFVHNFLTRTVKVFNTEDIVLSNNFTPVVAATISTIITEKLAPQVLEGKQIFYNAADERMTFAGYISCASCHLDGASDERVWDFTDRGEGFRNTHSLLGRGGMDMGNVHWTSNFDEIQDFENDMRNGFKGKGFLPDAVFALVSDPLGNPKAGLSRELDALAAYVTSLNKVHASPYRNNDGSLTADGIEGEILFQELGCGSCHAGQDFTDRKTGVLHDVGTEQPSSGERRTLALTGFGTPTLKGIWETAPYLHDGSALTLKDVLVTRNAEKKHGDLSNLTETELDKLVAYLLQIDDNQDAVITALLFPIKREFVAMRIFPNPASESANVQLTNIVKSSGTIRIYNVIGHLLMTVLVEGMNEINLDVSQLNSGVYVVEYSDDTSKYSQKMVIQ</sequence>
<dbReference type="OrthoDB" id="9805202at2"/>
<evidence type="ECO:0000259" key="6">
    <source>
        <dbReference type="PROSITE" id="PS50093"/>
    </source>
</evidence>
<dbReference type="Pfam" id="PF18962">
    <property type="entry name" value="Por_Secre_tail"/>
    <property type="match status" value="1"/>
</dbReference>
<feature type="domain" description="Cytochrome c" evidence="7">
    <location>
        <begin position="620"/>
        <end position="730"/>
    </location>
</feature>
<evidence type="ECO:0000256" key="4">
    <source>
        <dbReference type="PROSITE-ProRule" id="PRU00433"/>
    </source>
</evidence>
<dbReference type="Pfam" id="PF08450">
    <property type="entry name" value="SGL"/>
    <property type="match status" value="1"/>
</dbReference>
<evidence type="ECO:0000259" key="7">
    <source>
        <dbReference type="PROSITE" id="PS51007"/>
    </source>
</evidence>
<dbReference type="Gene3D" id="2.60.40.10">
    <property type="entry name" value="Immunoglobulins"/>
    <property type="match status" value="1"/>
</dbReference>
<keyword evidence="1 4" id="KW-0349">Heme</keyword>
<keyword evidence="2 4" id="KW-0479">Metal-binding</keyword>
<keyword evidence="5" id="KW-0812">Transmembrane</keyword>
<dbReference type="EMBL" id="CP000383">
    <property type="protein sequence ID" value="ABG58329.1"/>
    <property type="molecule type" value="Genomic_DNA"/>
</dbReference>
<dbReference type="CDD" id="cd00146">
    <property type="entry name" value="PKD"/>
    <property type="match status" value="1"/>
</dbReference>
<name>A0A6N4SPS6_CYTH3</name>
<dbReference type="InterPro" id="IPR011048">
    <property type="entry name" value="Haem_d1_sf"/>
</dbReference>
<dbReference type="PROSITE" id="PS50093">
    <property type="entry name" value="PKD"/>
    <property type="match status" value="1"/>
</dbReference>
<evidence type="ECO:0000256" key="2">
    <source>
        <dbReference type="ARBA" id="ARBA00022723"/>
    </source>
</evidence>
<protein>
    <recommendedName>
        <fullName evidence="10">PKD domain-containing protein</fullName>
    </recommendedName>
</protein>
<keyword evidence="9" id="KW-1185">Reference proteome</keyword>
<dbReference type="Pfam" id="PF00801">
    <property type="entry name" value="PKD"/>
    <property type="match status" value="1"/>
</dbReference>
<keyword evidence="5" id="KW-0472">Membrane</keyword>
<dbReference type="PANTHER" id="PTHR47197:SF3">
    <property type="entry name" value="DIHYDRO-HEME D1 DEHYDROGENASE"/>
    <property type="match status" value="1"/>
</dbReference>
<evidence type="ECO:0000313" key="8">
    <source>
        <dbReference type="EMBL" id="ABG58329.1"/>
    </source>
</evidence>
<dbReference type="InterPro" id="IPR013658">
    <property type="entry name" value="SGL"/>
</dbReference>
<evidence type="ECO:0000313" key="9">
    <source>
        <dbReference type="Proteomes" id="UP000001822"/>
    </source>
</evidence>
<dbReference type="GO" id="GO:0009055">
    <property type="term" value="F:electron transfer activity"/>
    <property type="evidence" value="ECO:0007669"/>
    <property type="project" value="InterPro"/>
</dbReference>
<gene>
    <name evidence="8" type="ordered locus">CHU_1052</name>
</gene>
<dbReference type="RefSeq" id="WP_011584444.1">
    <property type="nucleotide sequence ID" value="NC_008255.1"/>
</dbReference>
<proteinExistence type="predicted"/>
<feature type="transmembrane region" description="Helical" evidence="5">
    <location>
        <begin position="12"/>
        <end position="31"/>
    </location>
</feature>
<dbReference type="PROSITE" id="PS51007">
    <property type="entry name" value="CYTC"/>
    <property type="match status" value="2"/>
</dbReference>
<dbReference type="Gene3D" id="1.10.760.10">
    <property type="entry name" value="Cytochrome c-like domain"/>
    <property type="match status" value="2"/>
</dbReference>
<dbReference type="Gene3D" id="2.130.10.10">
    <property type="entry name" value="YVTN repeat-like/Quinoprotein amine dehydrogenase"/>
    <property type="match status" value="2"/>
</dbReference>
<dbReference type="InterPro" id="IPR051200">
    <property type="entry name" value="Host-pathogen_enzymatic-act"/>
</dbReference>
<feature type="domain" description="Cytochrome c" evidence="7">
    <location>
        <begin position="479"/>
        <end position="604"/>
    </location>
</feature>
<dbReference type="GO" id="GO:0020037">
    <property type="term" value="F:heme binding"/>
    <property type="evidence" value="ECO:0007669"/>
    <property type="project" value="InterPro"/>
</dbReference>
<dbReference type="InterPro" id="IPR036909">
    <property type="entry name" value="Cyt_c-like_dom_sf"/>
</dbReference>
<dbReference type="KEGG" id="chu:CHU_1052"/>
<dbReference type="InterPro" id="IPR000601">
    <property type="entry name" value="PKD_dom"/>
</dbReference>
<keyword evidence="3 4" id="KW-0408">Iron</keyword>
<dbReference type="InterPro" id="IPR015943">
    <property type="entry name" value="WD40/YVTN_repeat-like_dom_sf"/>
</dbReference>
<dbReference type="GO" id="GO:0046872">
    <property type="term" value="F:metal ion binding"/>
    <property type="evidence" value="ECO:0007669"/>
    <property type="project" value="UniProtKB-KW"/>
</dbReference>
<dbReference type="InterPro" id="IPR013783">
    <property type="entry name" value="Ig-like_fold"/>
</dbReference>
<dbReference type="InterPro" id="IPR035986">
    <property type="entry name" value="PKD_dom_sf"/>
</dbReference>
<evidence type="ECO:0000256" key="3">
    <source>
        <dbReference type="ARBA" id="ARBA00023004"/>
    </source>
</evidence>
<dbReference type="Pfam" id="PF21419">
    <property type="entry name" value="RoxA-like_Cyt-c"/>
    <property type="match status" value="1"/>
</dbReference>